<reference evidence="2 3" key="1">
    <citation type="submission" date="2019-12" db="EMBL/GenBank/DDBJ databases">
        <title>A genome sequence resource for the geographically widespread anthracnose pathogen Colletotrichum asianum.</title>
        <authorList>
            <person name="Meng Y."/>
        </authorList>
    </citation>
    <scope>NUCLEOTIDE SEQUENCE [LARGE SCALE GENOMIC DNA]</scope>
    <source>
        <strain evidence="2 3">ICMP 18580</strain>
    </source>
</reference>
<sequence length="76" mass="8779">MTSSLRLYRPRPSRRSWTCLLPCLSFSKCGTAWKESDVQSKPKPMQSKPKPTQSKPRPTPNGRPKRRASNSFIVYR</sequence>
<accession>A0A8H3ZUV4</accession>
<dbReference type="Proteomes" id="UP000434172">
    <property type="component" value="Unassembled WGS sequence"/>
</dbReference>
<keyword evidence="3" id="KW-1185">Reference proteome</keyword>
<protein>
    <submittedName>
        <fullName evidence="2">Uncharacterized protein</fullName>
    </submittedName>
</protein>
<gene>
    <name evidence="2" type="ORF">GQ607_004494</name>
</gene>
<name>A0A8H3ZUV4_9PEZI</name>
<evidence type="ECO:0000313" key="2">
    <source>
        <dbReference type="EMBL" id="KAF0328342.1"/>
    </source>
</evidence>
<feature type="region of interest" description="Disordered" evidence="1">
    <location>
        <begin position="35"/>
        <end position="76"/>
    </location>
</feature>
<evidence type="ECO:0000256" key="1">
    <source>
        <dbReference type="SAM" id="MobiDB-lite"/>
    </source>
</evidence>
<feature type="compositionally biased region" description="Low complexity" evidence="1">
    <location>
        <begin position="41"/>
        <end position="56"/>
    </location>
</feature>
<proteinExistence type="predicted"/>
<organism evidence="2 3">
    <name type="scientific">Colletotrichum asianum</name>
    <dbReference type="NCBI Taxonomy" id="702518"/>
    <lineage>
        <taxon>Eukaryota</taxon>
        <taxon>Fungi</taxon>
        <taxon>Dikarya</taxon>
        <taxon>Ascomycota</taxon>
        <taxon>Pezizomycotina</taxon>
        <taxon>Sordariomycetes</taxon>
        <taxon>Hypocreomycetidae</taxon>
        <taxon>Glomerellales</taxon>
        <taxon>Glomerellaceae</taxon>
        <taxon>Colletotrichum</taxon>
        <taxon>Colletotrichum gloeosporioides species complex</taxon>
    </lineage>
</organism>
<evidence type="ECO:0000313" key="3">
    <source>
        <dbReference type="Proteomes" id="UP000434172"/>
    </source>
</evidence>
<dbReference type="AlphaFoldDB" id="A0A8H3ZUV4"/>
<dbReference type="EMBL" id="WOWK01000018">
    <property type="protein sequence ID" value="KAF0328342.1"/>
    <property type="molecule type" value="Genomic_DNA"/>
</dbReference>
<comment type="caution">
    <text evidence="2">The sequence shown here is derived from an EMBL/GenBank/DDBJ whole genome shotgun (WGS) entry which is preliminary data.</text>
</comment>